<protein>
    <submittedName>
        <fullName evidence="1">Uncharacterized protein</fullName>
    </submittedName>
</protein>
<dbReference type="RefSeq" id="WP_036199831.1">
    <property type="nucleotide sequence ID" value="NZ_AVCY01000009.1"/>
</dbReference>
<dbReference type="Proteomes" id="UP000030408">
    <property type="component" value="Unassembled WGS sequence"/>
</dbReference>
<dbReference type="AlphaFoldDB" id="A0A0A3HU82"/>
<keyword evidence="2" id="KW-1185">Reference proteome</keyword>
<reference evidence="1 2" key="1">
    <citation type="submission" date="2014-02" db="EMBL/GenBank/DDBJ databases">
        <title>Draft genome sequence of Lysinibacillus sinduriensis JCM 15800.</title>
        <authorList>
            <person name="Zhang F."/>
            <person name="Wang G."/>
            <person name="Zhang L."/>
        </authorList>
    </citation>
    <scope>NUCLEOTIDE SEQUENCE [LARGE SCALE GENOMIC DNA]</scope>
    <source>
        <strain evidence="1 2">JCM 15800</strain>
    </source>
</reference>
<evidence type="ECO:0000313" key="2">
    <source>
        <dbReference type="Proteomes" id="UP000030408"/>
    </source>
</evidence>
<name>A0A0A3HU82_9BACL</name>
<sequence length="111" mass="11125">MATNVRSDAYNLGKSWGESLGNTKAGKALDKAAKAVGNTFVDYGKAINKAAQQTVYGNAKEPYAVGGGAGAALVKSGAKAAVKGAGAGLLAEFGARSVSNIYNDVIKKGSK</sequence>
<organism evidence="1 2">
    <name type="scientific">Ureibacillus sinduriensis BLB-1 = JCM 15800</name>
    <dbReference type="NCBI Taxonomy" id="1384057"/>
    <lineage>
        <taxon>Bacteria</taxon>
        <taxon>Bacillati</taxon>
        <taxon>Bacillota</taxon>
        <taxon>Bacilli</taxon>
        <taxon>Bacillales</taxon>
        <taxon>Caryophanaceae</taxon>
        <taxon>Ureibacillus</taxon>
    </lineage>
</organism>
<dbReference type="EMBL" id="JPVO01000047">
    <property type="protein sequence ID" value="KGR76161.1"/>
    <property type="molecule type" value="Genomic_DNA"/>
</dbReference>
<dbReference type="eggNOG" id="ENOG5030C79">
    <property type="taxonomic scope" value="Bacteria"/>
</dbReference>
<gene>
    <name evidence="1" type="ORF">CD33_08305</name>
</gene>
<proteinExistence type="predicted"/>
<evidence type="ECO:0000313" key="1">
    <source>
        <dbReference type="EMBL" id="KGR76161.1"/>
    </source>
</evidence>
<comment type="caution">
    <text evidence="1">The sequence shown here is derived from an EMBL/GenBank/DDBJ whole genome shotgun (WGS) entry which is preliminary data.</text>
</comment>
<accession>A0A0A3HU82</accession>